<dbReference type="InterPro" id="IPR012337">
    <property type="entry name" value="RNaseH-like_sf"/>
</dbReference>
<dbReference type="SUPFAM" id="SSF53098">
    <property type="entry name" value="Ribonuclease H-like"/>
    <property type="match status" value="1"/>
</dbReference>
<sequence>MDCCTRLNRGIIGINIQYHIKNKLVIRTLAMSNLEERHTSDYLKSVVLKVLNRYDIRPDQVYSCTVDNGANMVKMVGLIAEDNENDAQEHNIGGIDEDSNNEDGDTDVLANNQYSFENEILNDNVQEHLVN</sequence>
<keyword evidence="2" id="KW-1185">Reference proteome</keyword>
<protein>
    <recommendedName>
        <fullName evidence="3">Transposase</fullName>
    </recommendedName>
</protein>
<reference evidence="1 2" key="1">
    <citation type="submission" date="2023-01" db="EMBL/GenBank/DDBJ databases">
        <authorList>
            <person name="Whitehead M."/>
        </authorList>
    </citation>
    <scope>NUCLEOTIDE SEQUENCE [LARGE SCALE GENOMIC DNA]</scope>
</reference>
<dbReference type="AlphaFoldDB" id="A0AAV0WGP1"/>
<name>A0AAV0WGP1_9HEMI</name>
<accession>A0AAV0WGP1</accession>
<dbReference type="EMBL" id="CARXXK010000002">
    <property type="protein sequence ID" value="CAI6355021.1"/>
    <property type="molecule type" value="Genomic_DNA"/>
</dbReference>
<dbReference type="Proteomes" id="UP001160148">
    <property type="component" value="Unassembled WGS sequence"/>
</dbReference>
<gene>
    <name evidence="1" type="ORF">MEUPH1_LOCUS10927</name>
</gene>
<evidence type="ECO:0000313" key="2">
    <source>
        <dbReference type="Proteomes" id="UP001160148"/>
    </source>
</evidence>
<proteinExistence type="predicted"/>
<evidence type="ECO:0000313" key="1">
    <source>
        <dbReference type="EMBL" id="CAI6355021.1"/>
    </source>
</evidence>
<organism evidence="1 2">
    <name type="scientific">Macrosiphum euphorbiae</name>
    <name type="common">potato aphid</name>
    <dbReference type="NCBI Taxonomy" id="13131"/>
    <lineage>
        <taxon>Eukaryota</taxon>
        <taxon>Metazoa</taxon>
        <taxon>Ecdysozoa</taxon>
        <taxon>Arthropoda</taxon>
        <taxon>Hexapoda</taxon>
        <taxon>Insecta</taxon>
        <taxon>Pterygota</taxon>
        <taxon>Neoptera</taxon>
        <taxon>Paraneoptera</taxon>
        <taxon>Hemiptera</taxon>
        <taxon>Sternorrhyncha</taxon>
        <taxon>Aphidomorpha</taxon>
        <taxon>Aphidoidea</taxon>
        <taxon>Aphididae</taxon>
        <taxon>Macrosiphini</taxon>
        <taxon>Macrosiphum</taxon>
    </lineage>
</organism>
<evidence type="ECO:0008006" key="3">
    <source>
        <dbReference type="Google" id="ProtNLM"/>
    </source>
</evidence>
<comment type="caution">
    <text evidence="1">The sequence shown here is derived from an EMBL/GenBank/DDBJ whole genome shotgun (WGS) entry which is preliminary data.</text>
</comment>